<protein>
    <submittedName>
        <fullName evidence="2">DUF3267 domain-containing protein</fullName>
    </submittedName>
</protein>
<keyword evidence="1" id="KW-0472">Membrane</keyword>
<dbReference type="EMBL" id="JBEOKT010000004">
    <property type="protein sequence ID" value="MER2996982.1"/>
    <property type="molecule type" value="Genomic_DNA"/>
</dbReference>
<proteinExistence type="predicted"/>
<reference evidence="2 3" key="1">
    <citation type="submission" date="2024-06" db="EMBL/GenBank/DDBJ databases">
        <title>Pontibacter populi HYL7-15.</title>
        <authorList>
            <person name="Kim M.K."/>
        </authorList>
    </citation>
    <scope>NUCLEOTIDE SEQUENCE [LARGE SCALE GENOMIC DNA]</scope>
    <source>
        <strain evidence="2 3">HYL7-15</strain>
    </source>
</reference>
<dbReference type="InterPro" id="IPR021683">
    <property type="entry name" value="DUF3267"/>
</dbReference>
<gene>
    <name evidence="2" type="ORF">ABS362_05455</name>
</gene>
<name>A0ABV1RRG8_9BACT</name>
<keyword evidence="1" id="KW-0812">Transmembrane</keyword>
<evidence type="ECO:0000256" key="1">
    <source>
        <dbReference type="SAM" id="Phobius"/>
    </source>
</evidence>
<organism evidence="2 3">
    <name type="scientific">Pontibacter populi</name>
    <dbReference type="NCBI Taxonomy" id="890055"/>
    <lineage>
        <taxon>Bacteria</taxon>
        <taxon>Pseudomonadati</taxon>
        <taxon>Bacteroidota</taxon>
        <taxon>Cytophagia</taxon>
        <taxon>Cytophagales</taxon>
        <taxon>Hymenobacteraceae</taxon>
        <taxon>Pontibacter</taxon>
    </lineage>
</organism>
<feature type="transmembrane region" description="Helical" evidence="1">
    <location>
        <begin position="68"/>
        <end position="94"/>
    </location>
</feature>
<sequence>MEHLPPDAETINFKKEELTLPAGRANVLALVFALPVLLVFIPVYVWLWPEQFEAHTLESFYQANKMSVFFYPLLLFIPGAVVHELLHGLTWAVFCKKGLKSIKYGVHWQMLTPYCHCKEMLPLRAYILGGLMPGLVLGILPTIAGLVLGNIYLFAFGLLFTVAAGGDALILWMLRNAKKQDLVQDHPDLIGCIVYRKV</sequence>
<dbReference type="RefSeq" id="WP_350411328.1">
    <property type="nucleotide sequence ID" value="NZ_JBEOKT010000004.1"/>
</dbReference>
<keyword evidence="1" id="KW-1133">Transmembrane helix</keyword>
<keyword evidence="3" id="KW-1185">Reference proteome</keyword>
<dbReference type="Proteomes" id="UP001476807">
    <property type="component" value="Unassembled WGS sequence"/>
</dbReference>
<feature type="transmembrane region" description="Helical" evidence="1">
    <location>
        <begin position="151"/>
        <end position="174"/>
    </location>
</feature>
<feature type="transmembrane region" description="Helical" evidence="1">
    <location>
        <begin position="27"/>
        <end position="48"/>
    </location>
</feature>
<feature type="transmembrane region" description="Helical" evidence="1">
    <location>
        <begin position="125"/>
        <end position="145"/>
    </location>
</feature>
<evidence type="ECO:0000313" key="2">
    <source>
        <dbReference type="EMBL" id="MER2996982.1"/>
    </source>
</evidence>
<evidence type="ECO:0000313" key="3">
    <source>
        <dbReference type="Proteomes" id="UP001476807"/>
    </source>
</evidence>
<accession>A0ABV1RRG8</accession>
<comment type="caution">
    <text evidence="2">The sequence shown here is derived from an EMBL/GenBank/DDBJ whole genome shotgun (WGS) entry which is preliminary data.</text>
</comment>
<dbReference type="Pfam" id="PF11667">
    <property type="entry name" value="DUF3267"/>
    <property type="match status" value="1"/>
</dbReference>